<keyword evidence="2" id="KW-1185">Reference proteome</keyword>
<gene>
    <name evidence="1" type="ORF">HHL17_22000</name>
</gene>
<comment type="caution">
    <text evidence="1">The sequence shown here is derived from an EMBL/GenBank/DDBJ whole genome shotgun (WGS) entry which is preliminary data.</text>
</comment>
<dbReference type="InterPro" id="IPR058238">
    <property type="entry name" value="Lant_leader_dom"/>
</dbReference>
<proteinExistence type="predicted"/>
<dbReference type="RefSeq" id="WP_169226942.1">
    <property type="nucleotide sequence ID" value="NZ_JABBGC010000002.1"/>
</dbReference>
<accession>A0A848GRA2</accession>
<organism evidence="1 2">
    <name type="scientific">Chitinophaga fulva</name>
    <dbReference type="NCBI Taxonomy" id="2728842"/>
    <lineage>
        <taxon>Bacteria</taxon>
        <taxon>Pseudomonadati</taxon>
        <taxon>Bacteroidota</taxon>
        <taxon>Chitinophagia</taxon>
        <taxon>Chitinophagales</taxon>
        <taxon>Chitinophagaceae</taxon>
        <taxon>Chitinophaga</taxon>
    </lineage>
</organism>
<protein>
    <submittedName>
        <fullName evidence="1">Uncharacterized protein</fullName>
    </submittedName>
</protein>
<dbReference type="NCBIfam" id="NF038153">
    <property type="entry name" value="lant_leader_L1a"/>
    <property type="match status" value="1"/>
</dbReference>
<evidence type="ECO:0000313" key="1">
    <source>
        <dbReference type="EMBL" id="NML39889.1"/>
    </source>
</evidence>
<name>A0A848GRA2_9BACT</name>
<evidence type="ECO:0000313" key="2">
    <source>
        <dbReference type="Proteomes" id="UP000583266"/>
    </source>
</evidence>
<reference evidence="1 2" key="1">
    <citation type="submission" date="2020-04" db="EMBL/GenBank/DDBJ databases">
        <title>Chitinophaga sp. G-6-1-13 sp. nov., isolated from soil.</title>
        <authorList>
            <person name="Dahal R.H."/>
            <person name="Chaudhary D.K."/>
        </authorList>
    </citation>
    <scope>NUCLEOTIDE SEQUENCE [LARGE SCALE GENOMIC DNA]</scope>
    <source>
        <strain evidence="1 2">G-6-1-13</strain>
    </source>
</reference>
<sequence>MKKKKISIDRKMTLGKSFIASLNNNQQEIIAGGMRITQGVTCNCPTRDTSPGTTRPCVFCTTTAV</sequence>
<dbReference type="EMBL" id="JABBGC010000002">
    <property type="protein sequence ID" value="NML39889.1"/>
    <property type="molecule type" value="Genomic_DNA"/>
</dbReference>
<dbReference type="Proteomes" id="UP000583266">
    <property type="component" value="Unassembled WGS sequence"/>
</dbReference>
<dbReference type="AlphaFoldDB" id="A0A848GRA2"/>